<feature type="transmembrane region" description="Helical" evidence="2">
    <location>
        <begin position="94"/>
        <end position="124"/>
    </location>
</feature>
<evidence type="ECO:0000256" key="1">
    <source>
        <dbReference type="SAM" id="MobiDB-lite"/>
    </source>
</evidence>
<keyword evidence="4" id="KW-1185">Reference proteome</keyword>
<dbReference type="EMBL" id="BJFL01000014">
    <property type="protein sequence ID" value="GDY31481.1"/>
    <property type="molecule type" value="Genomic_DNA"/>
</dbReference>
<feature type="transmembrane region" description="Helical" evidence="2">
    <location>
        <begin position="60"/>
        <end position="82"/>
    </location>
</feature>
<dbReference type="Pfam" id="PF14017">
    <property type="entry name" value="DUF4233"/>
    <property type="match status" value="1"/>
</dbReference>
<dbReference type="InterPro" id="IPR025327">
    <property type="entry name" value="DUF4233"/>
</dbReference>
<evidence type="ECO:0000256" key="2">
    <source>
        <dbReference type="SAM" id="Phobius"/>
    </source>
</evidence>
<accession>A0A4D4J4N2</accession>
<evidence type="ECO:0000313" key="4">
    <source>
        <dbReference type="Proteomes" id="UP000298860"/>
    </source>
</evidence>
<feature type="transmembrane region" description="Helical" evidence="2">
    <location>
        <begin position="33"/>
        <end position="53"/>
    </location>
</feature>
<keyword evidence="2" id="KW-0472">Membrane</keyword>
<reference evidence="4" key="1">
    <citation type="submission" date="2019-04" db="EMBL/GenBank/DDBJ databases">
        <title>Draft genome sequence of Pseudonocardiaceae bacterium SL3-2-4.</title>
        <authorList>
            <person name="Ningsih F."/>
            <person name="Yokota A."/>
            <person name="Sakai Y."/>
            <person name="Nanatani K."/>
            <person name="Yabe S."/>
            <person name="Oetari A."/>
            <person name="Sjamsuridzal W."/>
        </authorList>
    </citation>
    <scope>NUCLEOTIDE SEQUENCE [LARGE SCALE GENOMIC DNA]</scope>
    <source>
        <strain evidence="4">SL3-2-4</strain>
    </source>
</reference>
<keyword evidence="2" id="KW-0812">Transmembrane</keyword>
<evidence type="ECO:0000313" key="3">
    <source>
        <dbReference type="EMBL" id="GDY31481.1"/>
    </source>
</evidence>
<evidence type="ECO:0008006" key="5">
    <source>
        <dbReference type="Google" id="ProtNLM"/>
    </source>
</evidence>
<keyword evidence="2" id="KW-1133">Transmembrane helix</keyword>
<proteinExistence type="predicted"/>
<sequence>MTPVEPRNEGAGMTDGPERPAAPRRDPWRSFRAVQSGILVIEAIVVALALLVVARLGGGLGSVAGGVVLALVAALLVTSGLVRFRWGLWVAVALQVALIGCVVLQTALGFIGVVFALVWGYVLWVRRDVARRLAAGRLPGQQPPAS</sequence>
<name>A0A4D4J4N2_9PSEU</name>
<protein>
    <recommendedName>
        <fullName evidence="5">DUF4233 domain-containing protein</fullName>
    </recommendedName>
</protein>
<dbReference type="Proteomes" id="UP000298860">
    <property type="component" value="Unassembled WGS sequence"/>
</dbReference>
<organism evidence="3 4">
    <name type="scientific">Gandjariella thermophila</name>
    <dbReference type="NCBI Taxonomy" id="1931992"/>
    <lineage>
        <taxon>Bacteria</taxon>
        <taxon>Bacillati</taxon>
        <taxon>Actinomycetota</taxon>
        <taxon>Actinomycetes</taxon>
        <taxon>Pseudonocardiales</taxon>
        <taxon>Pseudonocardiaceae</taxon>
        <taxon>Gandjariella</taxon>
    </lineage>
</organism>
<dbReference type="AlphaFoldDB" id="A0A4D4J4N2"/>
<gene>
    <name evidence="3" type="ORF">GTS_31140</name>
</gene>
<comment type="caution">
    <text evidence="3">The sequence shown here is derived from an EMBL/GenBank/DDBJ whole genome shotgun (WGS) entry which is preliminary data.</text>
</comment>
<feature type="region of interest" description="Disordered" evidence="1">
    <location>
        <begin position="1"/>
        <end position="24"/>
    </location>
</feature>